<dbReference type="NCBIfam" id="NF033819">
    <property type="entry name" value="IS66_TnpB"/>
    <property type="match status" value="1"/>
</dbReference>
<dbReference type="PANTHER" id="PTHR36455:SF1">
    <property type="entry name" value="BLR8292 PROTEIN"/>
    <property type="match status" value="1"/>
</dbReference>
<gene>
    <name evidence="1" type="ORF">HDF16_006007</name>
</gene>
<dbReference type="PANTHER" id="PTHR36455">
    <property type="match status" value="1"/>
</dbReference>
<comment type="caution">
    <text evidence="1">The sequence shown here is derived from an EMBL/GenBank/DDBJ whole genome shotgun (WGS) entry which is preliminary data.</text>
</comment>
<proteinExistence type="predicted"/>
<dbReference type="AlphaFoldDB" id="A0A7W7ZL76"/>
<dbReference type="InterPro" id="IPR008878">
    <property type="entry name" value="Transposase_IS66_Orf2"/>
</dbReference>
<dbReference type="RefSeq" id="WP_221313355.1">
    <property type="nucleotide sequence ID" value="NZ_JACHIP010000034.1"/>
</dbReference>
<name>A0A7W7ZL76_9BACT</name>
<accession>A0A7W7ZL76</accession>
<evidence type="ECO:0000313" key="2">
    <source>
        <dbReference type="Proteomes" id="UP000540989"/>
    </source>
</evidence>
<reference evidence="1 2" key="1">
    <citation type="submission" date="2020-08" db="EMBL/GenBank/DDBJ databases">
        <title>Genomic Encyclopedia of Type Strains, Phase IV (KMG-V): Genome sequencing to study the core and pangenomes of soil and plant-associated prokaryotes.</title>
        <authorList>
            <person name="Whitman W."/>
        </authorList>
    </citation>
    <scope>NUCLEOTIDE SEQUENCE [LARGE SCALE GENOMIC DNA]</scope>
    <source>
        <strain evidence="1 2">M8UP14</strain>
    </source>
</reference>
<evidence type="ECO:0000313" key="1">
    <source>
        <dbReference type="EMBL" id="MBB5061271.1"/>
    </source>
</evidence>
<dbReference type="Proteomes" id="UP000540989">
    <property type="component" value="Unassembled WGS sequence"/>
</dbReference>
<protein>
    <submittedName>
        <fullName evidence="1">Transposase</fullName>
    </submittedName>
</protein>
<organism evidence="1 2">
    <name type="scientific">Granulicella aggregans</name>
    <dbReference type="NCBI Taxonomy" id="474949"/>
    <lineage>
        <taxon>Bacteria</taxon>
        <taxon>Pseudomonadati</taxon>
        <taxon>Acidobacteriota</taxon>
        <taxon>Terriglobia</taxon>
        <taxon>Terriglobales</taxon>
        <taxon>Acidobacteriaceae</taxon>
        <taxon>Granulicella</taxon>
    </lineage>
</organism>
<dbReference type="Pfam" id="PF05717">
    <property type="entry name" value="TnpB_IS66"/>
    <property type="match status" value="1"/>
</dbReference>
<dbReference type="EMBL" id="JACHIP010000034">
    <property type="protein sequence ID" value="MBB5061271.1"/>
    <property type="molecule type" value="Genomic_DNA"/>
</dbReference>
<sequence>MFGLGAATRIYVATGATDMRLGFNGLYGLVSNKLQGDPLSGHLYLFANARRDRMKVLFFDGSGLWVCAKRMEGGRLCWPQPGQSEDKVQLSREEFALLVGGIDLAATSKRKWYRRAAAEDTAKSRKTP</sequence>
<keyword evidence="2" id="KW-1185">Reference proteome</keyword>